<dbReference type="Proteomes" id="UP000783588">
    <property type="component" value="Unassembled WGS sequence"/>
</dbReference>
<feature type="transmembrane region" description="Helical" evidence="1">
    <location>
        <begin position="472"/>
        <end position="494"/>
    </location>
</feature>
<evidence type="ECO:0000256" key="1">
    <source>
        <dbReference type="SAM" id="Phobius"/>
    </source>
</evidence>
<feature type="domain" description="DUF7088" evidence="3">
    <location>
        <begin position="67"/>
        <end position="151"/>
    </location>
</feature>
<name>A0ABS6ES78_9FIRM</name>
<keyword evidence="1" id="KW-0812">Transmembrane</keyword>
<dbReference type="InterPro" id="IPR019196">
    <property type="entry name" value="ABC_transp_unknown"/>
</dbReference>
<keyword evidence="1" id="KW-0472">Membrane</keyword>
<sequence>MFNKQKKQTEKTLVLTPEQKAQRRKKLRRVSVSAGSLAVTLVAVILVNLIATSLTDKFDLNLDLTSNQLYQISDDTKSALSDLKGSVTITVLADEDDFKKDTYYDTVYKLLNKYTQLARDNLTVTYINPYTNPNAVSKYSNLASSITTGSVIVSCGDNTRVLNTSDFYSTEASSSYSGYYDVTGFQGEQALTSAILSVTSEETPGMYVLQGHNESISTSLSTLFTSAGYTANTLNLTEEKKIPDDASVLVLSLPQTDYTEDEINLIDAFVKNGGDLMVFDSTSSPTDLPVLYSYLKEWGITVNSDMVLDSKYNIDEATDVLAQLTDSDANSDISDSDQTLVAPSAKSLTAQLPDSTTDRTVETLMESRDSSYSKVLSSDTSYDSYDKADGDTDGPFALAALAQYTGNDKNGQVFVCSAGIMMSDDLMNASSLMNHSFLNNVLGQMQPEVTSVSIPSKSLSSEPLVISTTAEFFVFLILFLIPVAMFVGGIVVFVRRRKL</sequence>
<feature type="transmembrane region" description="Helical" evidence="1">
    <location>
        <begin position="30"/>
        <end position="51"/>
    </location>
</feature>
<reference evidence="4 5" key="1">
    <citation type="submission" date="2021-06" db="EMBL/GenBank/DDBJ databases">
        <authorList>
            <person name="Sun Q."/>
            <person name="Li D."/>
        </authorList>
    </citation>
    <scope>NUCLEOTIDE SEQUENCE [LARGE SCALE GENOMIC DNA]</scope>
    <source>
        <strain evidence="4 5">MSJd-7</strain>
    </source>
</reference>
<dbReference type="Pfam" id="PF23357">
    <property type="entry name" value="DUF7088"/>
    <property type="match status" value="1"/>
</dbReference>
<evidence type="ECO:0000313" key="4">
    <source>
        <dbReference type="EMBL" id="MBU5490548.1"/>
    </source>
</evidence>
<dbReference type="EMBL" id="JAHLQI010000003">
    <property type="protein sequence ID" value="MBU5490548.1"/>
    <property type="molecule type" value="Genomic_DNA"/>
</dbReference>
<evidence type="ECO:0000259" key="3">
    <source>
        <dbReference type="Pfam" id="PF23357"/>
    </source>
</evidence>
<accession>A0ABS6ES78</accession>
<dbReference type="RefSeq" id="WP_216470197.1">
    <property type="nucleotide sequence ID" value="NZ_JAHLQI010000003.1"/>
</dbReference>
<organism evidence="4 5">
    <name type="scientific">Butyricicoccus intestinisimiae</name>
    <dbReference type="NCBI Taxonomy" id="2841509"/>
    <lineage>
        <taxon>Bacteria</taxon>
        <taxon>Bacillati</taxon>
        <taxon>Bacillota</taxon>
        <taxon>Clostridia</taxon>
        <taxon>Eubacteriales</taxon>
        <taxon>Butyricicoccaceae</taxon>
        <taxon>Butyricicoccus</taxon>
    </lineage>
</organism>
<proteinExistence type="predicted"/>
<protein>
    <submittedName>
        <fullName evidence="4">Gldg family protein</fullName>
    </submittedName>
</protein>
<evidence type="ECO:0000313" key="5">
    <source>
        <dbReference type="Proteomes" id="UP000783588"/>
    </source>
</evidence>
<comment type="caution">
    <text evidence="4">The sequence shown here is derived from an EMBL/GenBank/DDBJ whole genome shotgun (WGS) entry which is preliminary data.</text>
</comment>
<evidence type="ECO:0000259" key="2">
    <source>
        <dbReference type="Pfam" id="PF09822"/>
    </source>
</evidence>
<feature type="domain" description="ABC-type uncharacterised transport system" evidence="2">
    <location>
        <begin position="208"/>
        <end position="426"/>
    </location>
</feature>
<dbReference type="Pfam" id="PF09822">
    <property type="entry name" value="ABC_transp_aux"/>
    <property type="match status" value="1"/>
</dbReference>
<keyword evidence="1" id="KW-1133">Transmembrane helix</keyword>
<dbReference type="InterPro" id="IPR055396">
    <property type="entry name" value="DUF7088"/>
</dbReference>
<keyword evidence="5" id="KW-1185">Reference proteome</keyword>
<gene>
    <name evidence="4" type="ORF">KQI75_07925</name>
</gene>